<organism evidence="3 4">
    <name type="scientific">Chenopodium quinoa</name>
    <name type="common">Quinoa</name>
    <dbReference type="NCBI Taxonomy" id="63459"/>
    <lineage>
        <taxon>Eukaryota</taxon>
        <taxon>Viridiplantae</taxon>
        <taxon>Streptophyta</taxon>
        <taxon>Embryophyta</taxon>
        <taxon>Tracheophyta</taxon>
        <taxon>Spermatophyta</taxon>
        <taxon>Magnoliopsida</taxon>
        <taxon>eudicotyledons</taxon>
        <taxon>Gunneridae</taxon>
        <taxon>Pentapetalae</taxon>
        <taxon>Caryophyllales</taxon>
        <taxon>Chenopodiaceae</taxon>
        <taxon>Chenopodioideae</taxon>
        <taxon>Atripliceae</taxon>
        <taxon>Chenopodium</taxon>
    </lineage>
</organism>
<dbReference type="Pfam" id="PF14392">
    <property type="entry name" value="zf-CCHC_4"/>
    <property type="match status" value="1"/>
</dbReference>
<feature type="domain" description="Zinc knuckle CX2CX4HX4C" evidence="2">
    <location>
        <begin position="21"/>
        <end position="68"/>
    </location>
</feature>
<dbReference type="Gramene" id="AUR62008704-RA">
    <property type="protein sequence ID" value="AUR62008704-RA:cds"/>
    <property type="gene ID" value="AUR62008704"/>
</dbReference>
<accession>A0A803LA15</accession>
<dbReference type="EnsemblPlants" id="AUR62008704-RA">
    <property type="protein sequence ID" value="AUR62008704-RA:cds"/>
    <property type="gene ID" value="AUR62008704"/>
</dbReference>
<name>A0A803LA15_CHEQI</name>
<sequence>MSLGDDVTEGITKSLRLRVLLDARKPLKDKILLKMRGGVKEQVTVRYEKLPLFCYCCGMLGHGEKVCDENVGEVTAQRRLSDVVRVASQWKVQGLASEGEKGGNEETLSVGTVRSVVCDEGLNMPILPALEAALQGGVFHLGDVEGSGPGSFVVGAKGSNTKSKEVGKLMRKLKKVTIRHNEDAAMIGDVSNYTRLGEKRKEGEGEEGDMMSEGNHAPILLQERDEIRRRGRKKRFHFEALWLAKPECHMVIKKAWEESAGLMMEDRIEGCVSNLRVWARKSFGDIRKKIGEKEKELGEWQCCEPDVAMLNACKKIVAELDELHRLDETFWHARARANELKDGDKNTSYFQHKASQRKQRNRIDSLENSDGVVRDNDDEIQEVI</sequence>
<dbReference type="PANTHER" id="PTHR31286:SF183">
    <property type="entry name" value="CCHC-TYPE DOMAIN-CONTAINING PROTEIN"/>
    <property type="match status" value="1"/>
</dbReference>
<keyword evidence="4" id="KW-1185">Reference proteome</keyword>
<evidence type="ECO:0000313" key="4">
    <source>
        <dbReference type="Proteomes" id="UP000596660"/>
    </source>
</evidence>
<dbReference type="InterPro" id="IPR025836">
    <property type="entry name" value="Zn_knuckle_CX2CX4HX4C"/>
</dbReference>
<feature type="region of interest" description="Disordered" evidence="1">
    <location>
        <begin position="345"/>
        <end position="384"/>
    </location>
</feature>
<reference evidence="3" key="2">
    <citation type="submission" date="2021-03" db="UniProtKB">
        <authorList>
            <consortium name="EnsemblPlants"/>
        </authorList>
    </citation>
    <scope>IDENTIFICATION</scope>
</reference>
<dbReference type="AlphaFoldDB" id="A0A803LA15"/>
<evidence type="ECO:0000259" key="2">
    <source>
        <dbReference type="Pfam" id="PF14392"/>
    </source>
</evidence>
<reference evidence="3" key="1">
    <citation type="journal article" date="2017" name="Nature">
        <title>The genome of Chenopodium quinoa.</title>
        <authorList>
            <person name="Jarvis D.E."/>
            <person name="Ho Y.S."/>
            <person name="Lightfoot D.J."/>
            <person name="Schmoeckel S.M."/>
            <person name="Li B."/>
            <person name="Borm T.J.A."/>
            <person name="Ohyanagi H."/>
            <person name="Mineta K."/>
            <person name="Michell C.T."/>
            <person name="Saber N."/>
            <person name="Kharbatia N.M."/>
            <person name="Rupper R.R."/>
            <person name="Sharp A.R."/>
            <person name="Dally N."/>
            <person name="Boughton B.A."/>
            <person name="Woo Y.H."/>
            <person name="Gao G."/>
            <person name="Schijlen E.G.W.M."/>
            <person name="Guo X."/>
            <person name="Momin A.A."/>
            <person name="Negrao S."/>
            <person name="Al-Babili S."/>
            <person name="Gehring C."/>
            <person name="Roessner U."/>
            <person name="Jung C."/>
            <person name="Murphy K."/>
            <person name="Arold S.T."/>
            <person name="Gojobori T."/>
            <person name="van der Linden C.G."/>
            <person name="van Loo E.N."/>
            <person name="Jellen E.N."/>
            <person name="Maughan P.J."/>
            <person name="Tester M."/>
        </authorList>
    </citation>
    <scope>NUCLEOTIDE SEQUENCE [LARGE SCALE GENOMIC DNA]</scope>
    <source>
        <strain evidence="3">cv. PI 614886</strain>
    </source>
</reference>
<proteinExistence type="predicted"/>
<evidence type="ECO:0000313" key="3">
    <source>
        <dbReference type="EnsemblPlants" id="AUR62008704-RA:cds"/>
    </source>
</evidence>
<evidence type="ECO:0000256" key="1">
    <source>
        <dbReference type="SAM" id="MobiDB-lite"/>
    </source>
</evidence>
<dbReference type="InterPro" id="IPR040256">
    <property type="entry name" value="At4g02000-like"/>
</dbReference>
<protein>
    <recommendedName>
        <fullName evidence="2">Zinc knuckle CX2CX4HX4C domain-containing protein</fullName>
    </recommendedName>
</protein>
<dbReference type="PANTHER" id="PTHR31286">
    <property type="entry name" value="GLYCINE-RICH CELL WALL STRUCTURAL PROTEIN 1.8-LIKE"/>
    <property type="match status" value="1"/>
</dbReference>
<dbReference type="Proteomes" id="UP000596660">
    <property type="component" value="Unplaced"/>
</dbReference>